<keyword evidence="4" id="KW-1133">Transmembrane helix</keyword>
<evidence type="ECO:0000256" key="3">
    <source>
        <dbReference type="ARBA" id="ARBA00022737"/>
    </source>
</evidence>
<evidence type="ECO:0000259" key="9">
    <source>
        <dbReference type="PROSITE" id="PS50940"/>
    </source>
</evidence>
<evidence type="ECO:0000313" key="10">
    <source>
        <dbReference type="EMBL" id="VDP21327.1"/>
    </source>
</evidence>
<gene>
    <name evidence="10" type="ORF">HPBE_LOCUS20682</name>
</gene>
<dbReference type="InterPro" id="IPR002557">
    <property type="entry name" value="Chitin-bd_dom"/>
</dbReference>
<dbReference type="GO" id="GO:0008061">
    <property type="term" value="F:chitin binding"/>
    <property type="evidence" value="ECO:0007669"/>
    <property type="project" value="InterPro"/>
</dbReference>
<dbReference type="EMBL" id="UZAH01032362">
    <property type="protein sequence ID" value="VDP21327.1"/>
    <property type="molecule type" value="Genomic_DNA"/>
</dbReference>
<organism evidence="10">
    <name type="scientific">Heligmosomoides polygyrus</name>
    <name type="common">Parasitic roundworm</name>
    <dbReference type="NCBI Taxonomy" id="6339"/>
    <lineage>
        <taxon>Eukaryota</taxon>
        <taxon>Metazoa</taxon>
        <taxon>Ecdysozoa</taxon>
        <taxon>Nematoda</taxon>
        <taxon>Chromadorea</taxon>
        <taxon>Rhabditida</taxon>
        <taxon>Rhabditina</taxon>
        <taxon>Rhabditomorpha</taxon>
        <taxon>Strongyloidea</taxon>
        <taxon>Heligmosomidae</taxon>
        <taxon>Heligmosomoides</taxon>
    </lineage>
</organism>
<feature type="disulfide bond" evidence="7">
    <location>
        <begin position="131"/>
        <end position="146"/>
    </location>
</feature>
<evidence type="ECO:0000256" key="8">
    <source>
        <dbReference type="SAM" id="MobiDB-lite"/>
    </source>
</evidence>
<feature type="domain" description="Chitin-binding type-2" evidence="9">
    <location>
        <begin position="1"/>
        <end position="65"/>
    </location>
</feature>
<dbReference type="Gene3D" id="4.10.400.10">
    <property type="entry name" value="Low-density Lipoprotein Receptor"/>
    <property type="match status" value="4"/>
</dbReference>
<dbReference type="PROSITE" id="PS50940">
    <property type="entry name" value="CHIT_BIND_II"/>
    <property type="match status" value="1"/>
</dbReference>
<feature type="disulfide bond" evidence="7">
    <location>
        <begin position="93"/>
        <end position="108"/>
    </location>
</feature>
<reference evidence="12" key="2">
    <citation type="submission" date="2019-09" db="UniProtKB">
        <authorList>
            <consortium name="WormBaseParasite"/>
        </authorList>
    </citation>
    <scope>IDENTIFICATION</scope>
</reference>
<dbReference type="OrthoDB" id="2019384at2759"/>
<keyword evidence="11" id="KW-1185">Reference proteome</keyword>
<proteinExistence type="predicted"/>
<dbReference type="InterPro" id="IPR002172">
    <property type="entry name" value="LDrepeatLR_classA_rpt"/>
</dbReference>
<protein>
    <submittedName>
        <fullName evidence="12">Chitin-binding type-2 domain-containing protein</fullName>
    </submittedName>
</protein>
<evidence type="ECO:0000256" key="7">
    <source>
        <dbReference type="PROSITE-ProRule" id="PRU00124"/>
    </source>
</evidence>
<comment type="caution">
    <text evidence="7">Lacks conserved residue(s) required for the propagation of feature annotation.</text>
</comment>
<dbReference type="PRINTS" id="PR00261">
    <property type="entry name" value="LDLRECEPTOR"/>
</dbReference>
<dbReference type="SUPFAM" id="SSF57424">
    <property type="entry name" value="LDL receptor-like module"/>
    <property type="match status" value="4"/>
</dbReference>
<evidence type="ECO:0000256" key="5">
    <source>
        <dbReference type="ARBA" id="ARBA00023136"/>
    </source>
</evidence>
<evidence type="ECO:0000313" key="11">
    <source>
        <dbReference type="Proteomes" id="UP000050761"/>
    </source>
</evidence>
<evidence type="ECO:0000256" key="1">
    <source>
        <dbReference type="ARBA" id="ARBA00004167"/>
    </source>
</evidence>
<dbReference type="GO" id="GO:0005886">
    <property type="term" value="C:plasma membrane"/>
    <property type="evidence" value="ECO:0007669"/>
    <property type="project" value="TreeGrafter"/>
</dbReference>
<dbReference type="WBParaSite" id="HPBE_0002068301-mRNA-1">
    <property type="protein sequence ID" value="HPBE_0002068301-mRNA-1"/>
    <property type="gene ID" value="HPBE_0002068301"/>
</dbReference>
<dbReference type="Proteomes" id="UP000050761">
    <property type="component" value="Unassembled WGS sequence"/>
</dbReference>
<dbReference type="AlphaFoldDB" id="A0A3P8B2A4"/>
<dbReference type="PROSITE" id="PS50068">
    <property type="entry name" value="LDLRA_2"/>
    <property type="match status" value="3"/>
</dbReference>
<dbReference type="SMART" id="SM00192">
    <property type="entry name" value="LDLa"/>
    <property type="match status" value="4"/>
</dbReference>
<keyword evidence="3" id="KW-0677">Repeat</keyword>
<keyword evidence="2" id="KW-0812">Transmembrane</keyword>
<reference evidence="10 11" key="1">
    <citation type="submission" date="2018-11" db="EMBL/GenBank/DDBJ databases">
        <authorList>
            <consortium name="Pathogen Informatics"/>
        </authorList>
    </citation>
    <scope>NUCLEOTIDE SEQUENCE [LARGE SCALE GENOMIC DNA]</scope>
</reference>
<evidence type="ECO:0000256" key="2">
    <source>
        <dbReference type="ARBA" id="ARBA00022692"/>
    </source>
</evidence>
<dbReference type="InterPro" id="IPR036055">
    <property type="entry name" value="LDL_receptor-like_sf"/>
</dbReference>
<evidence type="ECO:0000256" key="6">
    <source>
        <dbReference type="ARBA" id="ARBA00023157"/>
    </source>
</evidence>
<feature type="region of interest" description="Disordered" evidence="8">
    <location>
        <begin position="333"/>
        <end position="355"/>
    </location>
</feature>
<dbReference type="PANTHER" id="PTHR24270">
    <property type="entry name" value="LOW-DENSITY LIPOPROTEIN RECEPTOR-RELATED"/>
    <property type="match status" value="1"/>
</dbReference>
<name>A0A3P8B2A4_HELPZ</name>
<dbReference type="CDD" id="cd00112">
    <property type="entry name" value="LDLa"/>
    <property type="match status" value="4"/>
</dbReference>
<dbReference type="InterPro" id="IPR050685">
    <property type="entry name" value="LDLR"/>
</dbReference>
<evidence type="ECO:0000256" key="4">
    <source>
        <dbReference type="ARBA" id="ARBA00022989"/>
    </source>
</evidence>
<keyword evidence="5" id="KW-0472">Membrane</keyword>
<evidence type="ECO:0000313" key="12">
    <source>
        <dbReference type="WBParaSite" id="HPBE_0002068301-mRNA-1"/>
    </source>
</evidence>
<dbReference type="Pfam" id="PF00057">
    <property type="entry name" value="Ldl_recept_a"/>
    <property type="match status" value="3"/>
</dbReference>
<dbReference type="GO" id="GO:0016192">
    <property type="term" value="P:vesicle-mediated transport"/>
    <property type="evidence" value="ECO:0007669"/>
    <property type="project" value="UniProtKB-ARBA"/>
</dbReference>
<feature type="compositionally biased region" description="Low complexity" evidence="8">
    <location>
        <begin position="333"/>
        <end position="348"/>
    </location>
</feature>
<comment type="subcellular location">
    <subcellularLocation>
        <location evidence="1">Membrane</location>
        <topology evidence="1">Single-pass membrane protein</topology>
    </subcellularLocation>
</comment>
<sequence>MDEGGLYKATMGQFLGYECSAEFYHCRWQSDGFRTYRKHCKTGLVYDVFGTQNCNYDYNVKSCGIRSGAPSACNSTSFRCVMSDECVVLSKRCDSHYDCASEEDEQNCPLCMANEFACIVSEECIELDRRCNGITECSDGTDELDCDVCGNGLFHCAKSGECIPNEHRCDGKRQCPNGEDEMLYPRSGSSPANQLCDGRPQCSDGSDEAYCEMGVGAGSAAGSSMSDFRLASFESPLTILANFSVFSSNPNVAEPVASSDYDTEYEQVATETPFFPMLSMTLAPAAVHGPALVGFQRRVTARTIDAQDRLPSPDSHISQTNCFHVRHTIPIRTTPLSTTHRLPPRTTTPSPPVGC</sequence>
<dbReference type="GO" id="GO:0005576">
    <property type="term" value="C:extracellular region"/>
    <property type="evidence" value="ECO:0007669"/>
    <property type="project" value="InterPro"/>
</dbReference>
<keyword evidence="6 7" id="KW-1015">Disulfide bond</keyword>
<dbReference type="PANTHER" id="PTHR24270:SF59">
    <property type="entry name" value="LDL RECEPTOR REPEAT-CONTAINING PROTEIN EGG-1-RELATED"/>
    <property type="match status" value="1"/>
</dbReference>
<accession>A0A3P8B2A4</accession>